<evidence type="ECO:0000313" key="3">
    <source>
        <dbReference type="Proteomes" id="UP000231293"/>
    </source>
</evidence>
<dbReference type="SUPFAM" id="SSF51735">
    <property type="entry name" value="NAD(P)-binding Rossmann-fold domains"/>
    <property type="match status" value="1"/>
</dbReference>
<proteinExistence type="predicted"/>
<accession>A0A2N9WSW2</accession>
<dbReference type="PANTHER" id="PTHR48079:SF6">
    <property type="entry name" value="NAD(P)-BINDING DOMAIN-CONTAINING PROTEIN-RELATED"/>
    <property type="match status" value="1"/>
</dbReference>
<dbReference type="Pfam" id="PF01370">
    <property type="entry name" value="Epimerase"/>
    <property type="match status" value="1"/>
</dbReference>
<dbReference type="GO" id="GO:0005737">
    <property type="term" value="C:cytoplasm"/>
    <property type="evidence" value="ECO:0007669"/>
    <property type="project" value="TreeGrafter"/>
</dbReference>
<dbReference type="AlphaFoldDB" id="A0A2N9WSW2"/>
<dbReference type="EMBL" id="MDVB01000087">
    <property type="protein sequence ID" value="PIT14270.1"/>
    <property type="molecule type" value="Genomic_DNA"/>
</dbReference>
<organism evidence="2 3">
    <name type="scientific">Snodgrassella alvi</name>
    <dbReference type="NCBI Taxonomy" id="1196083"/>
    <lineage>
        <taxon>Bacteria</taxon>
        <taxon>Pseudomonadati</taxon>
        <taxon>Pseudomonadota</taxon>
        <taxon>Betaproteobacteria</taxon>
        <taxon>Neisseriales</taxon>
        <taxon>Neisseriaceae</taxon>
        <taxon>Snodgrassella</taxon>
    </lineage>
</organism>
<gene>
    <name evidence="2" type="ORF">BGI32_08100</name>
</gene>
<name>A0A2N9WSW2_9NEIS</name>
<evidence type="ECO:0000313" key="2">
    <source>
        <dbReference type="EMBL" id="PIT14270.1"/>
    </source>
</evidence>
<sequence>MKILVTGATSGLGRNAAESLLQQGHQVHATGRNQAAAQWLHQYQASFTALDLEQASVEQCVQLMQCCDAVWHCAAKSSAWGSWVEFYQVNVLATRKLTQAAGTAGVARFCGHR</sequence>
<dbReference type="InterPro" id="IPR001509">
    <property type="entry name" value="Epimerase_deHydtase"/>
</dbReference>
<reference evidence="2 3" key="1">
    <citation type="journal article" date="2017" name="MBio">
        <title>Type VI secretion-mediated competition in the bee gut microbiome.</title>
        <authorList>
            <person name="Steele M.I."/>
            <person name="Kwong W.K."/>
            <person name="Powell J.E."/>
            <person name="Whiteley M."/>
            <person name="Moran N.A."/>
        </authorList>
    </citation>
    <scope>NUCLEOTIDE SEQUENCE [LARGE SCALE GENOMIC DNA]</scope>
    <source>
        <strain evidence="2 3">App2-2</strain>
    </source>
</reference>
<protein>
    <recommendedName>
        <fullName evidence="1">NAD-dependent epimerase/dehydratase domain-containing protein</fullName>
    </recommendedName>
</protein>
<dbReference type="PANTHER" id="PTHR48079">
    <property type="entry name" value="PROTEIN YEEZ"/>
    <property type="match status" value="1"/>
</dbReference>
<dbReference type="InterPro" id="IPR036291">
    <property type="entry name" value="NAD(P)-bd_dom_sf"/>
</dbReference>
<dbReference type="Gene3D" id="3.40.50.720">
    <property type="entry name" value="NAD(P)-binding Rossmann-like Domain"/>
    <property type="match status" value="1"/>
</dbReference>
<dbReference type="RefSeq" id="WP_100113864.1">
    <property type="nucleotide sequence ID" value="NZ_MDVB01000087.1"/>
</dbReference>
<evidence type="ECO:0000259" key="1">
    <source>
        <dbReference type="Pfam" id="PF01370"/>
    </source>
</evidence>
<dbReference type="InterPro" id="IPR051783">
    <property type="entry name" value="NAD(P)-dependent_oxidoreduct"/>
</dbReference>
<dbReference type="GO" id="GO:0004029">
    <property type="term" value="F:aldehyde dehydrogenase (NAD+) activity"/>
    <property type="evidence" value="ECO:0007669"/>
    <property type="project" value="TreeGrafter"/>
</dbReference>
<dbReference type="Proteomes" id="UP000231293">
    <property type="component" value="Unassembled WGS sequence"/>
</dbReference>
<comment type="caution">
    <text evidence="2">The sequence shown here is derived from an EMBL/GenBank/DDBJ whole genome shotgun (WGS) entry which is preliminary data.</text>
</comment>
<feature type="domain" description="NAD-dependent epimerase/dehydratase" evidence="1">
    <location>
        <begin position="3"/>
        <end position="109"/>
    </location>
</feature>